<evidence type="ECO:0000256" key="1">
    <source>
        <dbReference type="SAM" id="SignalP"/>
    </source>
</evidence>
<keyword evidence="1" id="KW-0732">Signal</keyword>
<reference evidence="2" key="1">
    <citation type="submission" date="2021-12" db="EMBL/GenBank/DDBJ databases">
        <title>Convergent genome expansion in fungi linked to evolution of root-endophyte symbiosis.</title>
        <authorList>
            <consortium name="DOE Joint Genome Institute"/>
            <person name="Ke Y.-H."/>
            <person name="Bonito G."/>
            <person name="Liao H.-L."/>
            <person name="Looney B."/>
            <person name="Rojas-Flechas A."/>
            <person name="Nash J."/>
            <person name="Hameed K."/>
            <person name="Schadt C."/>
            <person name="Martin F."/>
            <person name="Crous P.W."/>
            <person name="Miettinen O."/>
            <person name="Magnuson J.K."/>
            <person name="Labbe J."/>
            <person name="Jacobson D."/>
            <person name="Doktycz M.J."/>
            <person name="Veneault-Fourrey C."/>
            <person name="Kuo A."/>
            <person name="Mondo S."/>
            <person name="Calhoun S."/>
            <person name="Riley R."/>
            <person name="Ohm R."/>
            <person name="LaButti K."/>
            <person name="Andreopoulos B."/>
            <person name="Pangilinan J."/>
            <person name="Nolan M."/>
            <person name="Tritt A."/>
            <person name="Clum A."/>
            <person name="Lipzen A."/>
            <person name="Daum C."/>
            <person name="Barry K."/>
            <person name="Grigoriev I.V."/>
            <person name="Vilgalys R."/>
        </authorList>
    </citation>
    <scope>NUCLEOTIDE SEQUENCE</scope>
    <source>
        <strain evidence="2">PMI_201</strain>
    </source>
</reference>
<feature type="signal peptide" evidence="1">
    <location>
        <begin position="1"/>
        <end position="18"/>
    </location>
</feature>
<keyword evidence="3" id="KW-1185">Reference proteome</keyword>
<dbReference type="InterPro" id="IPR040632">
    <property type="entry name" value="Sulfotransfer_4"/>
</dbReference>
<dbReference type="Pfam" id="PF17784">
    <property type="entry name" value="Sulfotransfer_4"/>
    <property type="match status" value="1"/>
</dbReference>
<proteinExistence type="predicted"/>
<organism evidence="2 3">
    <name type="scientific">Talaromyces proteolyticus</name>
    <dbReference type="NCBI Taxonomy" id="1131652"/>
    <lineage>
        <taxon>Eukaryota</taxon>
        <taxon>Fungi</taxon>
        <taxon>Dikarya</taxon>
        <taxon>Ascomycota</taxon>
        <taxon>Pezizomycotina</taxon>
        <taxon>Eurotiomycetes</taxon>
        <taxon>Eurotiomycetidae</taxon>
        <taxon>Eurotiales</taxon>
        <taxon>Trichocomaceae</taxon>
        <taxon>Talaromyces</taxon>
        <taxon>Talaromyces sect. Bacilispori</taxon>
    </lineage>
</organism>
<dbReference type="AlphaFoldDB" id="A0AAD4KWG9"/>
<dbReference type="EMBL" id="JAJTJA010000003">
    <property type="protein sequence ID" value="KAH8701590.1"/>
    <property type="molecule type" value="Genomic_DNA"/>
</dbReference>
<evidence type="ECO:0008006" key="4">
    <source>
        <dbReference type="Google" id="ProtNLM"/>
    </source>
</evidence>
<comment type="caution">
    <text evidence="2">The sequence shown here is derived from an EMBL/GenBank/DDBJ whole genome shotgun (WGS) entry which is preliminary data.</text>
</comment>
<dbReference type="Proteomes" id="UP001201262">
    <property type="component" value="Unassembled WGS sequence"/>
</dbReference>
<gene>
    <name evidence="2" type="ORF">BGW36DRAFT_423897</name>
</gene>
<dbReference type="RefSeq" id="XP_046074966.1">
    <property type="nucleotide sequence ID" value="XM_046219893.1"/>
</dbReference>
<sequence>MASSIILFPLVVLLLALAITSPLQQTRYTGRKVFVIGLSRTGTTSLGDALASLSLRRSGWNDIHSRHLYHMFAANRTAPLISYARKYDALEDLPWALAYKHLATAFPDARFILTTRMNETNWLQSMERHTERREWIGNKKTFGCKKVCGEKCRETFLETYREHNKEVRKFFEEEGQGRLLEIVIDAPTERKSIKTGDANITAVDVKWVSLIEFLGLEKEVDRKGGWGKLGSFPKSNAGNRARNFQNRIENAWSRAMNAFEEGTLKGVQSAVALVKGLSHLTAIGL</sequence>
<dbReference type="Gene3D" id="3.40.50.300">
    <property type="entry name" value="P-loop containing nucleotide triphosphate hydrolases"/>
    <property type="match status" value="1"/>
</dbReference>
<evidence type="ECO:0000313" key="3">
    <source>
        <dbReference type="Proteomes" id="UP001201262"/>
    </source>
</evidence>
<dbReference type="InterPro" id="IPR027417">
    <property type="entry name" value="P-loop_NTPase"/>
</dbReference>
<dbReference type="SUPFAM" id="SSF52540">
    <property type="entry name" value="P-loop containing nucleoside triphosphate hydrolases"/>
    <property type="match status" value="1"/>
</dbReference>
<accession>A0AAD4KWG9</accession>
<feature type="chain" id="PRO_5042279881" description="P-loop containing nucleoside triphosphate hydrolase protein" evidence="1">
    <location>
        <begin position="19"/>
        <end position="285"/>
    </location>
</feature>
<protein>
    <recommendedName>
        <fullName evidence="4">P-loop containing nucleoside triphosphate hydrolase protein</fullName>
    </recommendedName>
</protein>
<name>A0AAD4KWG9_9EURO</name>
<dbReference type="PANTHER" id="PTHR36978">
    <property type="entry name" value="P-LOOP CONTAINING NUCLEOTIDE TRIPHOSPHATE HYDROLASE"/>
    <property type="match status" value="1"/>
</dbReference>
<dbReference type="GeneID" id="70250180"/>
<evidence type="ECO:0000313" key="2">
    <source>
        <dbReference type="EMBL" id="KAH8701590.1"/>
    </source>
</evidence>
<dbReference type="PANTHER" id="PTHR36978:SF4">
    <property type="entry name" value="P-LOOP CONTAINING NUCLEOSIDE TRIPHOSPHATE HYDROLASE PROTEIN"/>
    <property type="match status" value="1"/>
</dbReference>